<dbReference type="Pfam" id="PF11181">
    <property type="entry name" value="YflT"/>
    <property type="match status" value="1"/>
</dbReference>
<dbReference type="EMBL" id="JANQDL010000006">
    <property type="protein sequence ID" value="MDH6062320.1"/>
    <property type="molecule type" value="Genomic_DNA"/>
</dbReference>
<reference evidence="3 4" key="1">
    <citation type="journal article" date="2023" name="J. Phycol.">
        <title>Chrysosporum ovalisporum is synonymous with the true-branching cyanobacterium Umezakia natans (Nostocales/Aphanizomenonaceae).</title>
        <authorList>
            <person name="McGregor G.B."/>
            <person name="Sendall B.C."/>
            <person name="Niiyama Y."/>
            <person name="Tuji A."/>
            <person name="Willis A."/>
        </authorList>
    </citation>
    <scope>NUCLEOTIDE SEQUENCE [LARGE SCALE GENOMIC DNA]</scope>
    <source>
        <strain evidence="3 4">FSS-62</strain>
    </source>
</reference>
<dbReference type="InterPro" id="IPR052948">
    <property type="entry name" value="Low_temp-induced_all0457"/>
</dbReference>
<dbReference type="PANTHER" id="PTHR36109:SF2">
    <property type="entry name" value="MEMBRANE PROTEIN"/>
    <property type="match status" value="1"/>
</dbReference>
<dbReference type="GeneID" id="83686395"/>
<name>A0AA43GVD6_9CYAN</name>
<sequence>MVTKNQKKNKYAVGVFGKYQEVEQAINELKASGFPMEQVSIIAKDVEPDEGLGEAQMSDGAKPIALSNRIGDQSVNATKPIGDTLTATIWGSVLVGLSSLAIPSLGTLLAAGSVGVALVASMAGVAMGALANENLVQALVDLGIPENRARVYSDRLQQSYYLLILNGTDEEIHSVEGILQNCGIKNWGIYDSPDSNNE</sequence>
<evidence type="ECO:0000313" key="3">
    <source>
        <dbReference type="EMBL" id="MDH6062320.1"/>
    </source>
</evidence>
<proteinExistence type="predicted"/>
<dbReference type="PANTHER" id="PTHR36109">
    <property type="entry name" value="MEMBRANE PROTEIN-RELATED"/>
    <property type="match status" value="1"/>
</dbReference>
<evidence type="ECO:0000259" key="2">
    <source>
        <dbReference type="Pfam" id="PF11181"/>
    </source>
</evidence>
<dbReference type="InterPro" id="IPR025889">
    <property type="entry name" value="GSP17M-like_dom"/>
</dbReference>
<protein>
    <submittedName>
        <fullName evidence="3">General stress protein</fullName>
    </submittedName>
</protein>
<keyword evidence="1" id="KW-1133">Transmembrane helix</keyword>
<evidence type="ECO:0000256" key="1">
    <source>
        <dbReference type="SAM" id="Phobius"/>
    </source>
</evidence>
<evidence type="ECO:0000313" key="4">
    <source>
        <dbReference type="Proteomes" id="UP001159370"/>
    </source>
</evidence>
<accession>A0AA43GVD6</accession>
<comment type="caution">
    <text evidence="3">The sequence shown here is derived from an EMBL/GenBank/DDBJ whole genome shotgun (WGS) entry which is preliminary data.</text>
</comment>
<feature type="transmembrane region" description="Helical" evidence="1">
    <location>
        <begin position="108"/>
        <end position="130"/>
    </location>
</feature>
<dbReference type="RefSeq" id="WP_280656396.1">
    <property type="nucleotide sequence ID" value="NZ_JANQDL010000006.1"/>
</dbReference>
<keyword evidence="1" id="KW-0812">Transmembrane</keyword>
<dbReference type="Proteomes" id="UP001159370">
    <property type="component" value="Unassembled WGS sequence"/>
</dbReference>
<keyword evidence="1" id="KW-0472">Membrane</keyword>
<organism evidence="3 4">
    <name type="scientific">Umezakia ovalisporum FSS-62</name>
    <dbReference type="NCBI Taxonomy" id="2971776"/>
    <lineage>
        <taxon>Bacteria</taxon>
        <taxon>Bacillati</taxon>
        <taxon>Cyanobacteriota</taxon>
        <taxon>Cyanophyceae</taxon>
        <taxon>Nostocales</taxon>
        <taxon>Nodulariaceae</taxon>
        <taxon>Umezakia</taxon>
    </lineage>
</organism>
<gene>
    <name evidence="3" type="ORF">NWP23_00615</name>
</gene>
<dbReference type="AlphaFoldDB" id="A0AA43GVD6"/>
<feature type="domain" description="General stress protein 17M-like" evidence="2">
    <location>
        <begin position="13"/>
        <end position="47"/>
    </location>
</feature>